<dbReference type="Proteomes" id="UP000232958">
    <property type="component" value="Segment"/>
</dbReference>
<evidence type="ECO:0000313" key="4">
    <source>
        <dbReference type="Proteomes" id="UP000202635"/>
    </source>
</evidence>
<proteinExistence type="predicted"/>
<organismHost>
    <name type="scientific">Agrotis segetum</name>
    <name type="common">Turnip moth</name>
    <dbReference type="NCBI Taxonomy" id="47767"/>
</organismHost>
<protein>
    <submittedName>
        <fullName evidence="1">ORF82</fullName>
    </submittedName>
    <submittedName>
        <fullName evidence="3">p18</fullName>
    </submittedName>
</protein>
<dbReference type="EMBL" id="AY522332">
    <property type="protein sequence ID" value="AAS82656.1"/>
    <property type="molecule type" value="Genomic_DNA"/>
</dbReference>
<keyword evidence="5" id="KW-1185">Reference proteome</keyword>
<evidence type="ECO:0000313" key="1">
    <source>
        <dbReference type="EMBL" id="AAS82656.1"/>
    </source>
</evidence>
<sequence>MATLNLYTFKPNVLCLDESDEREEMYIQGIVEAVENQSCDKLACFLELKKEQVLLLKRLSDHILNRTSGNYFRNHVLLDVLVMYKKYNEEFGEDTAFGNECAQLCLEIVQLMYELFSCTTNIVVLIESEADPEDEINLLLAHLERSKYIATEKVCKFGKTPRLQFSI</sequence>
<organism evidence="1 4">
    <name type="scientific">Agrotis segetum granulosis virus</name>
    <name type="common">AsGV</name>
    <name type="synonym">Agrotis segetum granulovirus</name>
    <dbReference type="NCBI Taxonomy" id="10464"/>
    <lineage>
        <taxon>Viruses</taxon>
        <taxon>Viruses incertae sedis</taxon>
        <taxon>Naldaviricetes</taxon>
        <taxon>Lefavirales</taxon>
        <taxon>Baculoviridae</taxon>
        <taxon>Betabaculovirus</taxon>
        <taxon>Betabaculovirus agsegetum</taxon>
    </lineage>
</organism>
<dbReference type="Proteomes" id="UP000202635">
    <property type="component" value="Genome"/>
</dbReference>
<evidence type="ECO:0000313" key="5">
    <source>
        <dbReference type="Proteomes" id="UP000232958"/>
    </source>
</evidence>
<dbReference type="InterPro" id="IPR007773">
    <property type="entry name" value="AcMNPV_P18"/>
</dbReference>
<dbReference type="EMBL" id="KC994902">
    <property type="protein sequence ID" value="AHN92133.1"/>
    <property type="molecule type" value="Genomic_DNA"/>
</dbReference>
<name>Q6QXM2_GVAS</name>
<gene>
    <name evidence="1" type="primary">ORF82</name>
    <name evidence="2" type="ORF">AsGV094</name>
    <name evidence="3" type="ORF">AsGV096</name>
    <name evidence="1" type="ORF">AsGVgp082</name>
</gene>
<evidence type="ECO:0000313" key="2">
    <source>
        <dbReference type="EMBL" id="AHN92133.1"/>
    </source>
</evidence>
<reference evidence="1 4" key="1">
    <citation type="submission" date="2004-09" db="EMBL/GenBank/DDBJ databases">
        <authorList>
            <person name="Ai X.L."/>
            <person name="Wang Z.F."/>
            <person name="Wang B."/>
            <person name="Zhang W."/>
            <person name="Li F."/>
            <person name="Fu J.H."/>
            <person name="Cui C.S."/>
            <person name="Shi Y.H."/>
            <person name="He M."/>
        </authorList>
    </citation>
    <scope>NUCLEOTIDE SEQUENCE [LARGE SCALE GENOMIC DNA]</scope>
</reference>
<reference evidence="3 5" key="3">
    <citation type="submission" date="2015-05" db="EMBL/GenBank/DDBJ databases">
        <title>Complete Sequence of an Agrotis segetum granulovirus isolate from Europe.</title>
        <authorList>
            <person name="Gueli Alletti G."/>
            <person name="Wennmann J.T."/>
            <person name="Jehle J.A."/>
        </authorList>
    </citation>
    <scope>NUCLEOTIDE SEQUENCE [LARGE SCALE GENOMIC DNA]</scope>
    <source>
        <strain evidence="3 5">DA</strain>
    </source>
</reference>
<accession>Q6QXM2</accession>
<reference evidence="2" key="2">
    <citation type="journal article" date="2014" name="Arch. Virol.">
        <title>Complete genome sequence of Agrotis segetum granulovirus Shanghai strain.</title>
        <authorList>
            <person name="Zhang X."/>
            <person name="Liang Z."/>
            <person name="Yin X."/>
            <person name="Wang J."/>
            <person name="Shao X."/>
        </authorList>
    </citation>
    <scope>NUCLEOTIDE SEQUENCE</scope>
    <source>
        <strain evidence="2">L1</strain>
    </source>
</reference>
<dbReference type="OrthoDB" id="11558at10239"/>
<dbReference type="EMBL" id="KR584663">
    <property type="protein sequence ID" value="AKN63370.1"/>
    <property type="molecule type" value="Genomic_DNA"/>
</dbReference>
<evidence type="ECO:0000313" key="3">
    <source>
        <dbReference type="EMBL" id="AKN63370.1"/>
    </source>
</evidence>
<dbReference type="Pfam" id="PF05081">
    <property type="entry name" value="AcMNPV_P18"/>
    <property type="match status" value="1"/>
</dbReference>